<reference evidence="4 5" key="1">
    <citation type="submission" date="2020-06" db="EMBL/GenBank/DDBJ databases">
        <title>Transcriptomic and genomic resources for Thalictrum thalictroides and T. hernandezii: Facilitating candidate gene discovery in an emerging model plant lineage.</title>
        <authorList>
            <person name="Arias T."/>
            <person name="Riano-Pachon D.M."/>
            <person name="Di Stilio V.S."/>
        </authorList>
    </citation>
    <scope>NUCLEOTIDE SEQUENCE [LARGE SCALE GENOMIC DNA]</scope>
    <source>
        <strain evidence="5">cv. WT478/WT964</strain>
        <tissue evidence="4">Leaves</tissue>
    </source>
</reference>
<dbReference type="OrthoDB" id="1939383at2759"/>
<dbReference type="InterPro" id="IPR001878">
    <property type="entry name" value="Znf_CCHC"/>
</dbReference>
<protein>
    <recommendedName>
        <fullName evidence="3">CCHC-type domain-containing protein</fullName>
    </recommendedName>
</protein>
<evidence type="ECO:0000256" key="2">
    <source>
        <dbReference type="SAM" id="MobiDB-lite"/>
    </source>
</evidence>
<dbReference type="EMBL" id="JABWDY010012981">
    <property type="protein sequence ID" value="KAF5198679.1"/>
    <property type="molecule type" value="Genomic_DNA"/>
</dbReference>
<feature type="region of interest" description="Disordered" evidence="2">
    <location>
        <begin position="37"/>
        <end position="57"/>
    </location>
</feature>
<evidence type="ECO:0000256" key="1">
    <source>
        <dbReference type="PROSITE-ProRule" id="PRU00047"/>
    </source>
</evidence>
<accession>A0A7J6WMT5</accession>
<dbReference type="GO" id="GO:0008270">
    <property type="term" value="F:zinc ion binding"/>
    <property type="evidence" value="ECO:0007669"/>
    <property type="project" value="UniProtKB-KW"/>
</dbReference>
<dbReference type="AlphaFoldDB" id="A0A7J6WMT5"/>
<dbReference type="SUPFAM" id="SSF57756">
    <property type="entry name" value="Retrovirus zinc finger-like domains"/>
    <property type="match status" value="1"/>
</dbReference>
<dbReference type="Gene3D" id="4.10.60.10">
    <property type="entry name" value="Zinc finger, CCHC-type"/>
    <property type="match status" value="1"/>
</dbReference>
<evidence type="ECO:0000313" key="5">
    <source>
        <dbReference type="Proteomes" id="UP000554482"/>
    </source>
</evidence>
<evidence type="ECO:0000259" key="3">
    <source>
        <dbReference type="PROSITE" id="PS50158"/>
    </source>
</evidence>
<keyword evidence="1" id="KW-0479">Metal-binding</keyword>
<dbReference type="GO" id="GO:0003676">
    <property type="term" value="F:nucleic acid binding"/>
    <property type="evidence" value="ECO:0007669"/>
    <property type="project" value="InterPro"/>
</dbReference>
<gene>
    <name evidence="4" type="ORF">FRX31_011734</name>
</gene>
<dbReference type="Proteomes" id="UP000554482">
    <property type="component" value="Unassembled WGS sequence"/>
</dbReference>
<sequence length="94" mass="10907">MYGRPKKARRLEFHERVRGRGEVSRVEREMHCTNCGNEGHNRKTCKEPITITPPVKRNIPNAADKAAKAQKAKKKTDRIVQRALKEQRMSKNKL</sequence>
<proteinExistence type="predicted"/>
<keyword evidence="1" id="KW-0863">Zinc-finger</keyword>
<feature type="domain" description="CCHC-type" evidence="3">
    <location>
        <begin position="32"/>
        <end position="47"/>
    </location>
</feature>
<evidence type="ECO:0000313" key="4">
    <source>
        <dbReference type="EMBL" id="KAF5198679.1"/>
    </source>
</evidence>
<keyword evidence="5" id="KW-1185">Reference proteome</keyword>
<name>A0A7J6WMT5_THATH</name>
<dbReference type="InterPro" id="IPR036875">
    <property type="entry name" value="Znf_CCHC_sf"/>
</dbReference>
<dbReference type="PROSITE" id="PS50158">
    <property type="entry name" value="ZF_CCHC"/>
    <property type="match status" value="1"/>
</dbReference>
<organism evidence="4 5">
    <name type="scientific">Thalictrum thalictroides</name>
    <name type="common">Rue-anemone</name>
    <name type="synonym">Anemone thalictroides</name>
    <dbReference type="NCBI Taxonomy" id="46969"/>
    <lineage>
        <taxon>Eukaryota</taxon>
        <taxon>Viridiplantae</taxon>
        <taxon>Streptophyta</taxon>
        <taxon>Embryophyta</taxon>
        <taxon>Tracheophyta</taxon>
        <taxon>Spermatophyta</taxon>
        <taxon>Magnoliopsida</taxon>
        <taxon>Ranunculales</taxon>
        <taxon>Ranunculaceae</taxon>
        <taxon>Thalictroideae</taxon>
        <taxon>Thalictrum</taxon>
    </lineage>
</organism>
<comment type="caution">
    <text evidence="4">The sequence shown here is derived from an EMBL/GenBank/DDBJ whole genome shotgun (WGS) entry which is preliminary data.</text>
</comment>
<keyword evidence="1" id="KW-0862">Zinc</keyword>